<reference evidence="1" key="1">
    <citation type="submission" date="2018-01" db="EMBL/GenBank/DDBJ databases">
        <title>An insight into the sialome of Amazonian anophelines.</title>
        <authorList>
            <person name="Ribeiro J.M."/>
            <person name="Scarpassa V."/>
            <person name="Calvo E."/>
        </authorList>
    </citation>
    <scope>NUCLEOTIDE SEQUENCE</scope>
</reference>
<dbReference type="AlphaFoldDB" id="A0A2M4DPQ9"/>
<sequence>MIKEHLFLLPKTSQRSVAASTVTLLLTPGTRASERIDLNARDTNLILLIRSIRTPHCRATPGVRFLCESYRNPTFSLCL</sequence>
<organism evidence="1">
    <name type="scientific">Anopheles darlingi</name>
    <name type="common">Mosquito</name>
    <dbReference type="NCBI Taxonomy" id="43151"/>
    <lineage>
        <taxon>Eukaryota</taxon>
        <taxon>Metazoa</taxon>
        <taxon>Ecdysozoa</taxon>
        <taxon>Arthropoda</taxon>
        <taxon>Hexapoda</taxon>
        <taxon>Insecta</taxon>
        <taxon>Pterygota</taxon>
        <taxon>Neoptera</taxon>
        <taxon>Endopterygota</taxon>
        <taxon>Diptera</taxon>
        <taxon>Nematocera</taxon>
        <taxon>Culicoidea</taxon>
        <taxon>Culicidae</taxon>
        <taxon>Anophelinae</taxon>
        <taxon>Anopheles</taxon>
    </lineage>
</organism>
<evidence type="ECO:0000313" key="1">
    <source>
        <dbReference type="EMBL" id="MBW79547.1"/>
    </source>
</evidence>
<dbReference type="EMBL" id="GGFL01015369">
    <property type="protein sequence ID" value="MBW79547.1"/>
    <property type="molecule type" value="Transcribed_RNA"/>
</dbReference>
<accession>A0A2M4DPQ9</accession>
<name>A0A2M4DPQ9_ANODA</name>
<proteinExistence type="predicted"/>
<protein>
    <submittedName>
        <fullName evidence="1">Putative secreted protein</fullName>
    </submittedName>
</protein>